<accession>A0A2I0JQ02</accession>
<dbReference type="EMBL" id="PGOL01001401">
    <property type="protein sequence ID" value="PKI58379.1"/>
    <property type="molecule type" value="Genomic_DNA"/>
</dbReference>
<dbReference type="AlphaFoldDB" id="A0A2I0JQ02"/>
<evidence type="ECO:0000313" key="2">
    <source>
        <dbReference type="Proteomes" id="UP000233551"/>
    </source>
</evidence>
<proteinExistence type="predicted"/>
<comment type="caution">
    <text evidence="1">The sequence shown here is derived from an EMBL/GenBank/DDBJ whole genome shotgun (WGS) entry which is preliminary data.</text>
</comment>
<gene>
    <name evidence="1" type="ORF">CRG98_021254</name>
</gene>
<reference evidence="1 2" key="1">
    <citation type="submission" date="2017-11" db="EMBL/GenBank/DDBJ databases">
        <title>De-novo sequencing of pomegranate (Punica granatum L.) genome.</title>
        <authorList>
            <person name="Akparov Z."/>
            <person name="Amiraslanov A."/>
            <person name="Hajiyeva S."/>
            <person name="Abbasov M."/>
            <person name="Kaur K."/>
            <person name="Hamwieh A."/>
            <person name="Solovyev V."/>
            <person name="Salamov A."/>
            <person name="Braich B."/>
            <person name="Kosarev P."/>
            <person name="Mahmoud A."/>
            <person name="Hajiyev E."/>
            <person name="Babayeva S."/>
            <person name="Izzatullayeva V."/>
            <person name="Mammadov A."/>
            <person name="Mammadov A."/>
            <person name="Sharifova S."/>
            <person name="Ojaghi J."/>
            <person name="Eynullazada K."/>
            <person name="Bayramov B."/>
            <person name="Abdulazimova A."/>
            <person name="Shahmuradov I."/>
        </authorList>
    </citation>
    <scope>NUCLEOTIDE SEQUENCE [LARGE SCALE GENOMIC DNA]</scope>
    <source>
        <strain evidence="2">cv. AG2017</strain>
        <tissue evidence="1">Leaf</tissue>
    </source>
</reference>
<sequence length="241" mass="26789">MHVGEHDETREPNLDRVKKIVPCPKKARGHSVTPLGGKPVISHAFPGSGCFSRLRSKCFLKIFWLKEGKFASCIEEEEAEIFWGKGRLPLGSPWVPRPKKKSRNEVRPVSGYAFPKRVLLGEQLTRDGGSRSGVITSPKSSEDLWGPVRWQSRLDPFLYSESLSNLTSYFVACGISSVQANEIEPEPTKYVPSGVTKLYGPECGLLYEPACAILDHAAWKRPPPQGCVTDTREKDSPLIIL</sequence>
<evidence type="ECO:0000313" key="1">
    <source>
        <dbReference type="EMBL" id="PKI58379.1"/>
    </source>
</evidence>
<protein>
    <submittedName>
        <fullName evidence="1">Uncharacterized protein</fullName>
    </submittedName>
</protein>
<organism evidence="1 2">
    <name type="scientific">Punica granatum</name>
    <name type="common">Pomegranate</name>
    <dbReference type="NCBI Taxonomy" id="22663"/>
    <lineage>
        <taxon>Eukaryota</taxon>
        <taxon>Viridiplantae</taxon>
        <taxon>Streptophyta</taxon>
        <taxon>Embryophyta</taxon>
        <taxon>Tracheophyta</taxon>
        <taxon>Spermatophyta</taxon>
        <taxon>Magnoliopsida</taxon>
        <taxon>eudicotyledons</taxon>
        <taxon>Gunneridae</taxon>
        <taxon>Pentapetalae</taxon>
        <taxon>rosids</taxon>
        <taxon>malvids</taxon>
        <taxon>Myrtales</taxon>
        <taxon>Lythraceae</taxon>
        <taxon>Punica</taxon>
    </lineage>
</organism>
<keyword evidence="2" id="KW-1185">Reference proteome</keyword>
<name>A0A2I0JQ02_PUNGR</name>
<dbReference type="Proteomes" id="UP000233551">
    <property type="component" value="Unassembled WGS sequence"/>
</dbReference>